<keyword evidence="4 7" id="KW-1133">Transmembrane helix</keyword>
<keyword evidence="6" id="KW-0325">Glycoprotein</keyword>
<feature type="transmembrane region" description="Helical" evidence="7">
    <location>
        <begin position="20"/>
        <end position="44"/>
    </location>
</feature>
<evidence type="ECO:0000313" key="10">
    <source>
        <dbReference type="WBParaSite" id="PEQ_0000880901-mRNA-1"/>
    </source>
</evidence>
<dbReference type="GO" id="GO:0005886">
    <property type="term" value="C:plasma membrane"/>
    <property type="evidence" value="ECO:0007669"/>
    <property type="project" value="TreeGrafter"/>
</dbReference>
<dbReference type="GO" id="GO:0018996">
    <property type="term" value="P:molting cycle, collagen and cuticulin-based cuticle"/>
    <property type="evidence" value="ECO:0007669"/>
    <property type="project" value="TreeGrafter"/>
</dbReference>
<name>A0A914RVD0_PAREQ</name>
<keyword evidence="3 7" id="KW-0812">Transmembrane</keyword>
<evidence type="ECO:0000256" key="6">
    <source>
        <dbReference type="ARBA" id="ARBA00023180"/>
    </source>
</evidence>
<dbReference type="PROSITE" id="PS50156">
    <property type="entry name" value="SSD"/>
    <property type="match status" value="1"/>
</dbReference>
<evidence type="ECO:0000256" key="3">
    <source>
        <dbReference type="ARBA" id="ARBA00022692"/>
    </source>
</evidence>
<comment type="subcellular location">
    <subcellularLocation>
        <location evidence="1">Membrane</location>
        <topology evidence="1">Multi-pass membrane protein</topology>
    </subcellularLocation>
</comment>
<reference evidence="10" key="1">
    <citation type="submission" date="2022-11" db="UniProtKB">
        <authorList>
            <consortium name="WormBaseParasite"/>
        </authorList>
    </citation>
    <scope>IDENTIFICATION</scope>
</reference>
<dbReference type="AlphaFoldDB" id="A0A914RVD0"/>
<dbReference type="PANTHER" id="PTHR10796:SF181">
    <property type="entry name" value="SSD DOMAIN-CONTAINING PROTEIN"/>
    <property type="match status" value="1"/>
</dbReference>
<dbReference type="InterPro" id="IPR051697">
    <property type="entry name" value="Patched_domain-protein"/>
</dbReference>
<dbReference type="InterPro" id="IPR003392">
    <property type="entry name" value="PTHD_SSD"/>
</dbReference>
<organism evidence="9 10">
    <name type="scientific">Parascaris equorum</name>
    <name type="common">Equine roundworm</name>
    <dbReference type="NCBI Taxonomy" id="6256"/>
    <lineage>
        <taxon>Eukaryota</taxon>
        <taxon>Metazoa</taxon>
        <taxon>Ecdysozoa</taxon>
        <taxon>Nematoda</taxon>
        <taxon>Chromadorea</taxon>
        <taxon>Rhabditida</taxon>
        <taxon>Spirurina</taxon>
        <taxon>Ascaridomorpha</taxon>
        <taxon>Ascaridoidea</taxon>
        <taxon>Ascarididae</taxon>
        <taxon>Parascaris</taxon>
    </lineage>
</organism>
<comment type="similarity">
    <text evidence="2">Belongs to the patched family.</text>
</comment>
<feature type="transmembrane region" description="Helical" evidence="7">
    <location>
        <begin position="364"/>
        <end position="386"/>
    </location>
</feature>
<evidence type="ECO:0000256" key="4">
    <source>
        <dbReference type="ARBA" id="ARBA00022989"/>
    </source>
</evidence>
<dbReference type="GO" id="GO:0030659">
    <property type="term" value="C:cytoplasmic vesicle membrane"/>
    <property type="evidence" value="ECO:0007669"/>
    <property type="project" value="TreeGrafter"/>
</dbReference>
<feature type="transmembrane region" description="Helical" evidence="7">
    <location>
        <begin position="268"/>
        <end position="290"/>
    </location>
</feature>
<keyword evidence="5 7" id="KW-0472">Membrane</keyword>
<dbReference type="Pfam" id="PF02460">
    <property type="entry name" value="Patched"/>
    <property type="match status" value="1"/>
</dbReference>
<evidence type="ECO:0000259" key="8">
    <source>
        <dbReference type="PROSITE" id="PS50156"/>
    </source>
</evidence>
<feature type="domain" description="SSD" evidence="8">
    <location>
        <begin position="238"/>
        <end position="387"/>
    </location>
</feature>
<evidence type="ECO:0000256" key="1">
    <source>
        <dbReference type="ARBA" id="ARBA00004141"/>
    </source>
</evidence>
<evidence type="ECO:0000256" key="7">
    <source>
        <dbReference type="SAM" id="Phobius"/>
    </source>
</evidence>
<accession>A0A914RVD0</accession>
<proteinExistence type="inferred from homology"/>
<evidence type="ECO:0000313" key="9">
    <source>
        <dbReference type="Proteomes" id="UP000887564"/>
    </source>
</evidence>
<sequence>MRFDCVQRRLALLFANYARFIVFFPWPFIILPSIVTVSLGSGLLRHSVAFIKDELDLYTPTDALARRELQQLDTLFHINDSDPFFASRRYDIKRSGYIIVTNRVDGGEVLSPTTIRAAVQLWSIVQSLTVNDRNDQHITYPSICVKFPLPPEFIDAVHAFFAANTSTAEQMCVSNPFMEAFKFILLNESTMLNLGFANLLGGVTLDDHRRIAGAKAMMLPYALRHSTEAEDRIAEKWELKMLLPCFIALSLYTVICCCVASSVRSRPWLGLSGVLSAAMAIISAIGLLLLCGYNMTTVGVDNVFILLSAWRSTNVGGTLERLECEPLFESPCTEKRHRKEIEDIFLCGTLKPQTSLSIKAIKKLMFCVYAVTAVFFTYIYQLTFFAG</sequence>
<dbReference type="GO" id="GO:0006897">
    <property type="term" value="P:endocytosis"/>
    <property type="evidence" value="ECO:0007669"/>
    <property type="project" value="TreeGrafter"/>
</dbReference>
<protein>
    <submittedName>
        <fullName evidence="10">SSD domain-containing protein</fullName>
    </submittedName>
</protein>
<dbReference type="PANTHER" id="PTHR10796">
    <property type="entry name" value="PATCHED-RELATED"/>
    <property type="match status" value="1"/>
</dbReference>
<dbReference type="Proteomes" id="UP000887564">
    <property type="component" value="Unplaced"/>
</dbReference>
<keyword evidence="9" id="KW-1185">Reference proteome</keyword>
<dbReference type="InterPro" id="IPR000731">
    <property type="entry name" value="SSD"/>
</dbReference>
<evidence type="ECO:0000256" key="2">
    <source>
        <dbReference type="ARBA" id="ARBA00005585"/>
    </source>
</evidence>
<evidence type="ECO:0000256" key="5">
    <source>
        <dbReference type="ARBA" id="ARBA00023136"/>
    </source>
</evidence>
<dbReference type="WBParaSite" id="PEQ_0000880901-mRNA-1">
    <property type="protein sequence ID" value="PEQ_0000880901-mRNA-1"/>
    <property type="gene ID" value="PEQ_0000880901"/>
</dbReference>
<feature type="transmembrane region" description="Helical" evidence="7">
    <location>
        <begin position="241"/>
        <end position="262"/>
    </location>
</feature>